<accession>A0ABT8PIC3</accession>
<reference evidence="2" key="1">
    <citation type="submission" date="2023-07" db="EMBL/GenBank/DDBJ databases">
        <title>A collection of bacterial strains from the Burkholderia cepacia Research Laboratory and Repository.</title>
        <authorList>
            <person name="Lipuma J."/>
            <person name="Spilker T."/>
            <person name="Caverly L."/>
        </authorList>
    </citation>
    <scope>NUCLEOTIDE SEQUENCE</scope>
    <source>
        <strain evidence="2">AU42020</strain>
    </source>
</reference>
<dbReference type="InterPro" id="IPR043037">
    <property type="entry name" value="CfaE_adhesin"/>
</dbReference>
<comment type="caution">
    <text evidence="2">The sequence shown here is derived from an EMBL/GenBank/DDBJ whole genome shotgun (WGS) entry which is preliminary data.</text>
</comment>
<dbReference type="Gene3D" id="2.60.40.2520">
    <property type="entry name" value="CFA/I fimbrial subunit E, adhesin domain"/>
    <property type="match status" value="1"/>
</dbReference>
<evidence type="ECO:0000256" key="1">
    <source>
        <dbReference type="SAM" id="SignalP"/>
    </source>
</evidence>
<feature type="signal peptide" evidence="1">
    <location>
        <begin position="1"/>
        <end position="27"/>
    </location>
</feature>
<organism evidence="2 3">
    <name type="scientific">Burkholderia metallica</name>
    <dbReference type="NCBI Taxonomy" id="488729"/>
    <lineage>
        <taxon>Bacteria</taxon>
        <taxon>Pseudomonadati</taxon>
        <taxon>Pseudomonadota</taxon>
        <taxon>Betaproteobacteria</taxon>
        <taxon>Burkholderiales</taxon>
        <taxon>Burkholderiaceae</taxon>
        <taxon>Burkholderia</taxon>
        <taxon>Burkholderia cepacia complex</taxon>
    </lineage>
</organism>
<name>A0ABT8PIC3_9BURK</name>
<dbReference type="Pfam" id="PF07434">
    <property type="entry name" value="CblD"/>
    <property type="match status" value="1"/>
</dbReference>
<evidence type="ECO:0000313" key="3">
    <source>
        <dbReference type="Proteomes" id="UP001171606"/>
    </source>
</evidence>
<keyword evidence="3" id="KW-1185">Reference proteome</keyword>
<dbReference type="Gene3D" id="2.60.40.2040">
    <property type="entry name" value="CFA/I fimbrial subunit E, pilin domain"/>
    <property type="match status" value="1"/>
</dbReference>
<proteinExistence type="predicted"/>
<evidence type="ECO:0000313" key="2">
    <source>
        <dbReference type="EMBL" id="MDN7934626.1"/>
    </source>
</evidence>
<sequence>MLQINRIRCREIVLAAVLGVLSLDASAVMEQPAGRDDTVQAIRDRGTPVGDVVIFDRASGGYDTSDFLKWGRNSWTCQSSTDTATGACPTVPVWEKAGTSTDIKLSFKEENTGATAVLTLEGANGYQRHLDCSGNVVPVSVSKGRRPIEMAQSALISGCDNVGWDGRVLFVKIPAAELKKLPSGGTWKANLQLNLKLWSASTATTLGVFKAAITLDTTDKNNIQVYLPEFTSATPTVDLKLRKLPNGSRMSGTSNVDMCLYDGYNSQSTWFDVSASDGLTIDRRDNGQYSVLLASDKSGAYESRLDYTVSLTYAGKKIALPNNETVRLQGVNNSAGRSVSLPGISVPVVCTPTPLTLETPAFQSVWKHPGTYSNKLTITFTPSSASL</sequence>
<keyword evidence="1" id="KW-0732">Signal</keyword>
<feature type="chain" id="PRO_5045487403" evidence="1">
    <location>
        <begin position="28"/>
        <end position="387"/>
    </location>
</feature>
<dbReference type="EMBL" id="JAUJSQ010000011">
    <property type="protein sequence ID" value="MDN7934626.1"/>
    <property type="molecule type" value="Genomic_DNA"/>
</dbReference>
<dbReference type="Proteomes" id="UP001171606">
    <property type="component" value="Unassembled WGS sequence"/>
</dbReference>
<protein>
    <submittedName>
        <fullName evidence="2">CfaE/CblD family pilus tip adhesin</fullName>
    </submittedName>
</protein>
<gene>
    <name evidence="2" type="ORF">QZM52_25385</name>
</gene>
<dbReference type="RefSeq" id="WP_301756724.1">
    <property type="nucleotide sequence ID" value="NZ_JAUJSQ010000011.1"/>
</dbReference>
<dbReference type="InterPro" id="IPR010888">
    <property type="entry name" value="CblD"/>
</dbReference>